<dbReference type="EMBL" id="CP019791">
    <property type="protein sequence ID" value="AQT69560.1"/>
    <property type="molecule type" value="Genomic_DNA"/>
</dbReference>
<dbReference type="KEGG" id="alus:STSP2_02753"/>
<dbReference type="AlphaFoldDB" id="A0A1U9NPM3"/>
<dbReference type="SUPFAM" id="SSF102588">
    <property type="entry name" value="LmbE-like"/>
    <property type="match status" value="1"/>
</dbReference>
<dbReference type="STRING" id="1936003.STSP2_02753"/>
<evidence type="ECO:0008006" key="3">
    <source>
        <dbReference type="Google" id="ProtNLM"/>
    </source>
</evidence>
<dbReference type="InterPro" id="IPR003737">
    <property type="entry name" value="GlcNAc_PI_deacetylase-related"/>
</dbReference>
<organism evidence="1 2">
    <name type="scientific">Anaerohalosphaera lusitana</name>
    <dbReference type="NCBI Taxonomy" id="1936003"/>
    <lineage>
        <taxon>Bacteria</taxon>
        <taxon>Pseudomonadati</taxon>
        <taxon>Planctomycetota</taxon>
        <taxon>Phycisphaerae</taxon>
        <taxon>Sedimentisphaerales</taxon>
        <taxon>Anaerohalosphaeraceae</taxon>
        <taxon>Anaerohalosphaera</taxon>
    </lineage>
</organism>
<evidence type="ECO:0000313" key="2">
    <source>
        <dbReference type="Proteomes" id="UP000189674"/>
    </source>
</evidence>
<gene>
    <name evidence="1" type="ORF">STSP2_02753</name>
</gene>
<sequence length="208" mass="23609">MHVPWGDTLDGWEYENCCVIVAHPDDETIWCGGLILTHPESNWHVVCLCRRSDPDRAPKFRRVLDFYQASGVMGDLDDSPGLPPLSNEAVSKCVHQLLNDHSYDLIITHGPRGEYTRHIRHEEVSRAVTAMFCDHELPTGDLWTFAYFDDGGTQSPHAQPNADIILHLDEATLQTKRRLVTEYYGFLPESFEAKAVTSPEAFCRIQQT</sequence>
<reference evidence="2" key="1">
    <citation type="submission" date="2017-02" db="EMBL/GenBank/DDBJ databases">
        <title>Comparative genomics and description of representatives of a novel lineage of planctomycetes thriving in anoxic sediments.</title>
        <authorList>
            <person name="Spring S."/>
            <person name="Bunk B."/>
            <person name="Sproer C."/>
        </authorList>
    </citation>
    <scope>NUCLEOTIDE SEQUENCE [LARGE SCALE GENOMIC DNA]</scope>
    <source>
        <strain evidence="2">ST-NAGAB-D1</strain>
    </source>
</reference>
<dbReference type="Gene3D" id="3.40.50.10320">
    <property type="entry name" value="LmbE-like"/>
    <property type="match status" value="1"/>
</dbReference>
<accession>A0A1U9NPM3</accession>
<name>A0A1U9NPM3_9BACT</name>
<protein>
    <recommendedName>
        <fullName evidence="3">PIG-L family deacetylase</fullName>
    </recommendedName>
</protein>
<evidence type="ECO:0000313" key="1">
    <source>
        <dbReference type="EMBL" id="AQT69560.1"/>
    </source>
</evidence>
<dbReference type="OrthoDB" id="9790023at2"/>
<dbReference type="Pfam" id="PF02585">
    <property type="entry name" value="PIG-L"/>
    <property type="match status" value="1"/>
</dbReference>
<dbReference type="InterPro" id="IPR024078">
    <property type="entry name" value="LmbE-like_dom_sf"/>
</dbReference>
<dbReference type="Proteomes" id="UP000189674">
    <property type="component" value="Chromosome"/>
</dbReference>
<keyword evidence="2" id="KW-1185">Reference proteome</keyword>
<proteinExistence type="predicted"/>